<feature type="compositionally biased region" description="Basic residues" evidence="1">
    <location>
        <begin position="37"/>
        <end position="49"/>
    </location>
</feature>
<comment type="caution">
    <text evidence="2">The sequence shown here is derived from an EMBL/GenBank/DDBJ whole genome shotgun (WGS) entry which is preliminary data.</text>
</comment>
<evidence type="ECO:0000256" key="1">
    <source>
        <dbReference type="SAM" id="MobiDB-lite"/>
    </source>
</evidence>
<organism evidence="2 3">
    <name type="scientific">Ectobacillus antri</name>
    <dbReference type="NCBI Taxonomy" id="2486280"/>
    <lineage>
        <taxon>Bacteria</taxon>
        <taxon>Bacillati</taxon>
        <taxon>Bacillota</taxon>
        <taxon>Bacilli</taxon>
        <taxon>Bacillales</taxon>
        <taxon>Bacillaceae</taxon>
        <taxon>Ectobacillus</taxon>
    </lineage>
</organism>
<feature type="region of interest" description="Disordered" evidence="1">
    <location>
        <begin position="15"/>
        <end position="49"/>
    </location>
</feature>
<name>A0ABT6H0Z2_9BACI</name>
<evidence type="ECO:0000313" key="3">
    <source>
        <dbReference type="Proteomes" id="UP001218246"/>
    </source>
</evidence>
<dbReference type="Proteomes" id="UP001218246">
    <property type="component" value="Unassembled WGS sequence"/>
</dbReference>
<proteinExistence type="predicted"/>
<evidence type="ECO:0000313" key="2">
    <source>
        <dbReference type="EMBL" id="MDG5753060.1"/>
    </source>
</evidence>
<keyword evidence="3" id="KW-1185">Reference proteome</keyword>
<protein>
    <submittedName>
        <fullName evidence="2">Uncharacterized protein</fullName>
    </submittedName>
</protein>
<accession>A0ABT6H0Z2</accession>
<gene>
    <name evidence="2" type="ORF">P6P90_03480</name>
</gene>
<sequence length="62" mass="7461">MLKKILKALLGHSHKRYSSSDYHRRPSYKRYSSSDRHVHRHHGHGYYKKKHKSSFLSSFFSS</sequence>
<dbReference type="EMBL" id="JARULN010000001">
    <property type="protein sequence ID" value="MDG5753060.1"/>
    <property type="molecule type" value="Genomic_DNA"/>
</dbReference>
<reference evidence="2 3" key="1">
    <citation type="submission" date="2023-04" db="EMBL/GenBank/DDBJ databases">
        <title>Ectobacillus antri isolated from activated sludge.</title>
        <authorList>
            <person name="Yan P."/>
            <person name="Liu X."/>
        </authorList>
    </citation>
    <scope>NUCLEOTIDE SEQUENCE [LARGE SCALE GENOMIC DNA]</scope>
    <source>
        <strain evidence="2 3">C18H</strain>
    </source>
</reference>